<dbReference type="CDD" id="cd02213">
    <property type="entry name" value="cupin_PMI_typeII_C"/>
    <property type="match status" value="1"/>
</dbReference>
<evidence type="ECO:0000259" key="11">
    <source>
        <dbReference type="Pfam" id="PF22640"/>
    </source>
</evidence>
<evidence type="ECO:0000256" key="8">
    <source>
        <dbReference type="RuleBase" id="RU004190"/>
    </source>
</evidence>
<keyword evidence="13" id="KW-1185">Reference proteome</keyword>
<evidence type="ECO:0000313" key="12">
    <source>
        <dbReference type="EMBL" id="GLQ54972.1"/>
    </source>
</evidence>
<dbReference type="InterPro" id="IPR029044">
    <property type="entry name" value="Nucleotide-diphossugar_trans"/>
</dbReference>
<dbReference type="InterPro" id="IPR005835">
    <property type="entry name" value="NTP_transferase_dom"/>
</dbReference>
<comment type="similarity">
    <text evidence="1 8">Belongs to the mannose-6-phosphate isomerase type 2 family.</text>
</comment>
<dbReference type="Gene3D" id="2.60.120.10">
    <property type="entry name" value="Jelly Rolls"/>
    <property type="match status" value="1"/>
</dbReference>
<comment type="caution">
    <text evidence="12">The sequence shown here is derived from an EMBL/GenBank/DDBJ whole genome shotgun (WGS) entry which is preliminary data.</text>
</comment>
<dbReference type="Pfam" id="PF00483">
    <property type="entry name" value="NTP_transferase"/>
    <property type="match status" value="1"/>
</dbReference>
<keyword evidence="5" id="KW-0547">Nucleotide-binding</keyword>
<dbReference type="SUPFAM" id="SSF53448">
    <property type="entry name" value="Nucleotide-diphospho-sugar transferases"/>
    <property type="match status" value="1"/>
</dbReference>
<dbReference type="GO" id="GO:0016740">
    <property type="term" value="F:transferase activity"/>
    <property type="evidence" value="ECO:0007669"/>
    <property type="project" value="UniProtKB-KW"/>
</dbReference>
<dbReference type="SUPFAM" id="SSF51182">
    <property type="entry name" value="RmlC-like cupins"/>
    <property type="match status" value="1"/>
</dbReference>
<keyword evidence="12" id="KW-0413">Isomerase</keyword>
<evidence type="ECO:0000256" key="2">
    <source>
        <dbReference type="ARBA" id="ARBA00012387"/>
    </source>
</evidence>
<dbReference type="Pfam" id="PF22640">
    <property type="entry name" value="ManC_GMP_beta-helix"/>
    <property type="match status" value="1"/>
</dbReference>
<sequence length="471" mass="51178">MSIIPVIVSGGAGSRLWPLSREAHPKPFIVLPDGDTLIGKTYARARALAGVENIITVTNRELLFLTADAYAATGAMPVSNTFLLESVGRDTAAAVALAVVHAVESGNADAVLLAMPADHLVLDEEAFGRAVQRAASLAATGRIVTFGIVPERAETGFGYIEVDGESVRRFVEKPDAETAASYVESGRFLWNSGMFCFAAHTMLEAMEAHCPDILASAREGYRRGRRNDSHDRITVEVDPATFGTAPAISIDYAVMEKLEDAACVPTACGWSDVGSWAAIAELVEPDAEGNRVIGETLLEATSDSFVYSEDRLVGLVGVSDLLIIDTPDALLVAHKQNAQKVKAVFNRLRDQNHEAAKLHRTAHRPWGTYTVLEEGPRFKIKRIEVKPGARLSLQAHHHRSEHWVVVSGTAKVVNGDKEIMLTTNQSTYIPCGHKHRLENPGVMKLVMIEVQSGDYLGEDDIIRFDDVYGRS</sequence>
<feature type="domain" description="Nucleotidyl transferase" evidence="9">
    <location>
        <begin position="5"/>
        <end position="283"/>
    </location>
</feature>
<dbReference type="InterPro" id="IPR011051">
    <property type="entry name" value="RmlC_Cupin_sf"/>
</dbReference>
<evidence type="ECO:0000313" key="13">
    <source>
        <dbReference type="Proteomes" id="UP001156691"/>
    </source>
</evidence>
<accession>A0ABQ5W4S1</accession>
<organism evidence="12 13">
    <name type="scientific">Devosia nitrariae</name>
    <dbReference type="NCBI Taxonomy" id="2071872"/>
    <lineage>
        <taxon>Bacteria</taxon>
        <taxon>Pseudomonadati</taxon>
        <taxon>Pseudomonadota</taxon>
        <taxon>Alphaproteobacteria</taxon>
        <taxon>Hyphomicrobiales</taxon>
        <taxon>Devosiaceae</taxon>
        <taxon>Devosia</taxon>
    </lineage>
</organism>
<protein>
    <recommendedName>
        <fullName evidence="2">mannose-1-phosphate guanylyltransferase</fullName>
        <ecNumber evidence="2">2.7.7.13</ecNumber>
    </recommendedName>
</protein>
<evidence type="ECO:0000256" key="6">
    <source>
        <dbReference type="ARBA" id="ARBA00023134"/>
    </source>
</evidence>
<dbReference type="RefSeq" id="WP_284340414.1">
    <property type="nucleotide sequence ID" value="NZ_BSNS01000011.1"/>
</dbReference>
<proteinExistence type="inferred from homology"/>
<keyword evidence="4" id="KW-0548">Nucleotidyltransferase</keyword>
<evidence type="ECO:0000256" key="3">
    <source>
        <dbReference type="ARBA" id="ARBA00022679"/>
    </source>
</evidence>
<evidence type="ECO:0000256" key="7">
    <source>
        <dbReference type="ARBA" id="ARBA00047343"/>
    </source>
</evidence>
<dbReference type="CDD" id="cd02509">
    <property type="entry name" value="GDP-M1P_Guanylyltransferase"/>
    <property type="match status" value="1"/>
</dbReference>
<dbReference type="EC" id="2.7.7.13" evidence="2"/>
<dbReference type="Pfam" id="PF01050">
    <property type="entry name" value="MannoseP_isomer"/>
    <property type="match status" value="1"/>
</dbReference>
<dbReference type="InterPro" id="IPR054566">
    <property type="entry name" value="ManC/GMP-like_b-helix"/>
</dbReference>
<dbReference type="Proteomes" id="UP001156691">
    <property type="component" value="Unassembled WGS sequence"/>
</dbReference>
<dbReference type="PANTHER" id="PTHR46390:SF1">
    <property type="entry name" value="MANNOSE-1-PHOSPHATE GUANYLYLTRANSFERASE"/>
    <property type="match status" value="1"/>
</dbReference>
<dbReference type="InterPro" id="IPR001538">
    <property type="entry name" value="Man6P_isomerase-2_C"/>
</dbReference>
<dbReference type="Gene3D" id="3.90.550.10">
    <property type="entry name" value="Spore Coat Polysaccharide Biosynthesis Protein SpsA, Chain A"/>
    <property type="match status" value="1"/>
</dbReference>
<dbReference type="InterPro" id="IPR006375">
    <property type="entry name" value="Man1P_GuaTrfase/Man6P_Isoase"/>
</dbReference>
<name>A0ABQ5W4S1_9HYPH</name>
<feature type="domain" description="Mannose-6-phosphate isomerase type II C-terminal" evidence="10">
    <location>
        <begin position="352"/>
        <end position="466"/>
    </location>
</feature>
<evidence type="ECO:0000256" key="5">
    <source>
        <dbReference type="ARBA" id="ARBA00022741"/>
    </source>
</evidence>
<reference evidence="13" key="1">
    <citation type="journal article" date="2019" name="Int. J. Syst. Evol. Microbiol.">
        <title>The Global Catalogue of Microorganisms (GCM) 10K type strain sequencing project: providing services to taxonomists for standard genome sequencing and annotation.</title>
        <authorList>
            <consortium name="The Broad Institute Genomics Platform"/>
            <consortium name="The Broad Institute Genome Sequencing Center for Infectious Disease"/>
            <person name="Wu L."/>
            <person name="Ma J."/>
        </authorList>
    </citation>
    <scope>NUCLEOTIDE SEQUENCE [LARGE SCALE GENOMIC DNA]</scope>
    <source>
        <strain evidence="13">NBRC 112416</strain>
    </source>
</reference>
<keyword evidence="3 12" id="KW-0808">Transferase</keyword>
<dbReference type="GO" id="GO:0016853">
    <property type="term" value="F:isomerase activity"/>
    <property type="evidence" value="ECO:0007669"/>
    <property type="project" value="UniProtKB-KW"/>
</dbReference>
<evidence type="ECO:0000256" key="1">
    <source>
        <dbReference type="ARBA" id="ARBA00006115"/>
    </source>
</evidence>
<dbReference type="InterPro" id="IPR014710">
    <property type="entry name" value="RmlC-like_jellyroll"/>
</dbReference>
<comment type="catalytic activity">
    <reaction evidence="7">
        <text>alpha-D-mannose 1-phosphate + GTP + H(+) = GDP-alpha-D-mannose + diphosphate</text>
        <dbReference type="Rhea" id="RHEA:15229"/>
        <dbReference type="ChEBI" id="CHEBI:15378"/>
        <dbReference type="ChEBI" id="CHEBI:33019"/>
        <dbReference type="ChEBI" id="CHEBI:37565"/>
        <dbReference type="ChEBI" id="CHEBI:57527"/>
        <dbReference type="ChEBI" id="CHEBI:58409"/>
        <dbReference type="EC" id="2.7.7.13"/>
    </reaction>
</comment>
<dbReference type="InterPro" id="IPR049577">
    <property type="entry name" value="GMPP_N"/>
</dbReference>
<dbReference type="EMBL" id="BSNS01000011">
    <property type="protein sequence ID" value="GLQ54972.1"/>
    <property type="molecule type" value="Genomic_DNA"/>
</dbReference>
<dbReference type="PANTHER" id="PTHR46390">
    <property type="entry name" value="MANNOSE-1-PHOSPHATE GUANYLYLTRANSFERASE"/>
    <property type="match status" value="1"/>
</dbReference>
<gene>
    <name evidence="12" type="primary">wbpW</name>
    <name evidence="12" type="ORF">GCM10010862_22310</name>
</gene>
<keyword evidence="6" id="KW-0342">GTP-binding</keyword>
<evidence type="ECO:0000256" key="4">
    <source>
        <dbReference type="ARBA" id="ARBA00022695"/>
    </source>
</evidence>
<evidence type="ECO:0000259" key="10">
    <source>
        <dbReference type="Pfam" id="PF01050"/>
    </source>
</evidence>
<dbReference type="InterPro" id="IPR051161">
    <property type="entry name" value="Mannose-6P_isomerase_type2"/>
</dbReference>
<evidence type="ECO:0000259" key="9">
    <source>
        <dbReference type="Pfam" id="PF00483"/>
    </source>
</evidence>
<feature type="domain" description="MannoseP isomerase/GMP-like beta-helix" evidence="11">
    <location>
        <begin position="301"/>
        <end position="348"/>
    </location>
</feature>
<dbReference type="NCBIfam" id="TIGR01479">
    <property type="entry name" value="GMP_PMI"/>
    <property type="match status" value="1"/>
</dbReference>